<dbReference type="STRING" id="268505.A0A2A9PA82"/>
<evidence type="ECO:0000256" key="5">
    <source>
        <dbReference type="ARBA" id="ARBA00023163"/>
    </source>
</evidence>
<comment type="caution">
    <text evidence="10">The sequence shown here is derived from an EMBL/GenBank/DDBJ whole genome shotgun (WGS) entry which is preliminary data.</text>
</comment>
<dbReference type="GO" id="GO:0003712">
    <property type="term" value="F:transcription coregulator activity"/>
    <property type="evidence" value="ECO:0007669"/>
    <property type="project" value="InterPro"/>
</dbReference>
<dbReference type="EMBL" id="LAZP02000304">
    <property type="protein sequence ID" value="PFH58319.1"/>
    <property type="molecule type" value="Genomic_DNA"/>
</dbReference>
<evidence type="ECO:0000256" key="9">
    <source>
        <dbReference type="SAM" id="MobiDB-lite"/>
    </source>
</evidence>
<evidence type="ECO:0000256" key="3">
    <source>
        <dbReference type="ARBA" id="ARBA00019610"/>
    </source>
</evidence>
<evidence type="ECO:0000313" key="10">
    <source>
        <dbReference type="EMBL" id="PFH58319.1"/>
    </source>
</evidence>
<keyword evidence="8" id="KW-0010">Activator</keyword>
<protein>
    <recommendedName>
        <fullName evidence="3 8">Mediator of RNA polymerase II transcription subunit 17</fullName>
    </recommendedName>
    <alternativeName>
        <fullName evidence="7 8">Mediator complex subunit 17</fullName>
    </alternativeName>
</protein>
<evidence type="ECO:0000256" key="2">
    <source>
        <dbReference type="ARBA" id="ARBA00005635"/>
    </source>
</evidence>
<evidence type="ECO:0000256" key="1">
    <source>
        <dbReference type="ARBA" id="ARBA00004123"/>
    </source>
</evidence>
<feature type="region of interest" description="Disordered" evidence="9">
    <location>
        <begin position="33"/>
        <end position="77"/>
    </location>
</feature>
<reference evidence="10 11" key="1">
    <citation type="journal article" date="2015" name="BMC Genomics">
        <title>Gene expression during zombie ant biting behavior reflects the complexity underlying fungal parasitic behavioral manipulation.</title>
        <authorList>
            <person name="de Bekker C."/>
            <person name="Ohm R.A."/>
            <person name="Loreto R.G."/>
            <person name="Sebastian A."/>
            <person name="Albert I."/>
            <person name="Merrow M."/>
            <person name="Brachmann A."/>
            <person name="Hughes D.P."/>
        </authorList>
    </citation>
    <scope>NUCLEOTIDE SEQUENCE [LARGE SCALE GENOMIC DNA]</scope>
    <source>
        <strain evidence="10 11">SC16a</strain>
    </source>
</reference>
<dbReference type="OrthoDB" id="5319830at2759"/>
<keyword evidence="5 8" id="KW-0804">Transcription</keyword>
<feature type="compositionally biased region" description="Acidic residues" evidence="9">
    <location>
        <begin position="61"/>
        <end position="76"/>
    </location>
</feature>
<dbReference type="PANTHER" id="PTHR13114">
    <property type="entry name" value="MEDIATOR OF RNA POLYMERASE II TRANSCRIPTION SUBUNIT 17"/>
    <property type="match status" value="1"/>
</dbReference>
<keyword evidence="4 8" id="KW-0805">Transcription regulation</keyword>
<keyword evidence="6 8" id="KW-0539">Nucleus</keyword>
<feature type="region of interest" description="Disordered" evidence="9">
    <location>
        <begin position="434"/>
        <end position="456"/>
    </location>
</feature>
<evidence type="ECO:0000256" key="7">
    <source>
        <dbReference type="ARBA" id="ARBA00032014"/>
    </source>
</evidence>
<reference evidence="10 11" key="2">
    <citation type="journal article" date="2017" name="Sci. Rep.">
        <title>Ant-infecting Ophiocordyceps genomes reveal a high diversity of potential behavioral manipulation genes and a possible major role for enterotoxins.</title>
        <authorList>
            <person name="de Bekker C."/>
            <person name="Ohm R.A."/>
            <person name="Evans H.C."/>
            <person name="Brachmann A."/>
            <person name="Hughes D.P."/>
        </authorList>
    </citation>
    <scope>NUCLEOTIDE SEQUENCE [LARGE SCALE GENOMIC DNA]</scope>
    <source>
        <strain evidence="10 11">SC16a</strain>
    </source>
</reference>
<evidence type="ECO:0000256" key="8">
    <source>
        <dbReference type="RuleBase" id="RU364140"/>
    </source>
</evidence>
<feature type="region of interest" description="Disordered" evidence="9">
    <location>
        <begin position="623"/>
        <end position="648"/>
    </location>
</feature>
<evidence type="ECO:0000256" key="4">
    <source>
        <dbReference type="ARBA" id="ARBA00023015"/>
    </source>
</evidence>
<sequence length="648" mass="70794">MSAGDGSLLLSLKPVPVAEKEAKNVAEFISRVNGQPGGFRDLTEKDLIEKSRDETNGDGDGSQDVEMVDAEDEEDGSKDGALARLEVLKNVEYAGNTAMLILDSLSLLLSKQNPTQASLTLSQQLRDMVGIGTLGADRLDEPTINQERVKDAEQVATGWTLMEVNKTRDAAVEAASLLEKEVDIESRYWDDVMAVKKAGWSMCRVPNERHTLAVRFGFSETASPEFKNNGLAPMRRGEDGSVELDLGRLGGVSECLVVTYLRNGQVAGRSVPRCRGRANTDPTSLESRVLEARNTIFAKELWHELIKEARTLAAYDVRLQGSLLRCQIDDEAAMTIQLLSLASCPSPDDSLPDNSMAEAISLGLHILLSYAHRHNELMRTRPMPPHVSRSRPTNQTYALLRPVIARLASEASIDSCTRLVGRLSKALTRAGLGSSFTPRLPPAPSTTPESSSRHVSASQTLVRNLLQPREFSIDFSILPDLTLTIRGRTFLFPVTSTLFNVTIPPASPLRLSCPPYPDGYSDVTALTEYLYTSVARALNCHFLNRLLTSGNNANNDNNNSSSTRRWTQSVVGTSIRDGESEHCSLHFSIHDEDAITSLVLSSTVVAVPNDDDPPLRRSWKWCSSPAPSESESRPLADVVVDAAELSPS</sequence>
<comment type="similarity">
    <text evidence="2 8">Belongs to the Mediator complex subunit 17 family.</text>
</comment>
<dbReference type="Gene3D" id="6.10.250.2620">
    <property type="match status" value="1"/>
</dbReference>
<comment type="subunit">
    <text evidence="8">Component of the Mediator complex.</text>
</comment>
<evidence type="ECO:0000313" key="11">
    <source>
        <dbReference type="Proteomes" id="UP000037136"/>
    </source>
</evidence>
<feature type="compositionally biased region" description="Basic and acidic residues" evidence="9">
    <location>
        <begin position="41"/>
        <end position="55"/>
    </location>
</feature>
<dbReference type="GO" id="GO:0070847">
    <property type="term" value="C:core mediator complex"/>
    <property type="evidence" value="ECO:0007669"/>
    <property type="project" value="TreeGrafter"/>
</dbReference>
<keyword evidence="11" id="KW-1185">Reference proteome</keyword>
<dbReference type="InterPro" id="IPR019313">
    <property type="entry name" value="Mediator_Med17"/>
</dbReference>
<name>A0A2A9PA82_OPHUN</name>
<evidence type="ECO:0000256" key="6">
    <source>
        <dbReference type="ARBA" id="ARBA00023242"/>
    </source>
</evidence>
<comment type="function">
    <text evidence="8">Component of the Mediator complex, a coactivator involved in the regulated transcription of nearly all RNA polymerase II-dependent genes. Mediator functions as a bridge to convey information from gene-specific regulatory proteins to the basal RNA polymerase II transcription machinery. Mediator is recruited to promoters by direct interactions with regulatory proteins and serves as a scaffold for the assembly of a functional preinitiation complex with RNA polymerase II and the general transcription factors.</text>
</comment>
<dbReference type="AlphaFoldDB" id="A0A2A9PA82"/>
<proteinExistence type="inferred from homology"/>
<comment type="subcellular location">
    <subcellularLocation>
        <location evidence="1 8">Nucleus</location>
    </subcellularLocation>
</comment>
<dbReference type="Proteomes" id="UP000037136">
    <property type="component" value="Unassembled WGS sequence"/>
</dbReference>
<organism evidence="10 11">
    <name type="scientific">Ophiocordyceps unilateralis</name>
    <name type="common">Zombie-ant fungus</name>
    <name type="synonym">Torrubia unilateralis</name>
    <dbReference type="NCBI Taxonomy" id="268505"/>
    <lineage>
        <taxon>Eukaryota</taxon>
        <taxon>Fungi</taxon>
        <taxon>Dikarya</taxon>
        <taxon>Ascomycota</taxon>
        <taxon>Pezizomycotina</taxon>
        <taxon>Sordariomycetes</taxon>
        <taxon>Hypocreomycetidae</taxon>
        <taxon>Hypocreales</taxon>
        <taxon>Ophiocordycipitaceae</taxon>
        <taxon>Ophiocordyceps</taxon>
    </lineage>
</organism>
<accession>A0A2A9PA82</accession>
<dbReference type="PANTHER" id="PTHR13114:SF7">
    <property type="entry name" value="MEDIATOR OF RNA POLYMERASE II TRANSCRIPTION SUBUNIT 17"/>
    <property type="match status" value="1"/>
</dbReference>
<dbReference type="Pfam" id="PF10156">
    <property type="entry name" value="Med17"/>
    <property type="match status" value="1"/>
</dbReference>
<dbReference type="GO" id="GO:0016592">
    <property type="term" value="C:mediator complex"/>
    <property type="evidence" value="ECO:0007669"/>
    <property type="project" value="InterPro"/>
</dbReference>
<dbReference type="GO" id="GO:0006357">
    <property type="term" value="P:regulation of transcription by RNA polymerase II"/>
    <property type="evidence" value="ECO:0007669"/>
    <property type="project" value="InterPro"/>
</dbReference>
<gene>
    <name evidence="8" type="primary">MED17</name>
    <name evidence="10" type="ORF">XA68_13883</name>
</gene>